<evidence type="ECO:0000313" key="3">
    <source>
        <dbReference type="EMBL" id="SJM89711.1"/>
    </source>
</evidence>
<dbReference type="InterPro" id="IPR025587">
    <property type="entry name" value="DUF4351"/>
</dbReference>
<proteinExistence type="predicted"/>
<feature type="compositionally biased region" description="Basic and acidic residues" evidence="1">
    <location>
        <begin position="58"/>
        <end position="72"/>
    </location>
</feature>
<feature type="region of interest" description="Disordered" evidence="1">
    <location>
        <begin position="34"/>
        <end position="72"/>
    </location>
</feature>
<sequence>MLLPRKAPNTDIKEFNDLQEVHDMLAETVRQWTQKAEQEGRQAGLQEGRQAGLQEGLNKGRHEGRHEGLQEGRQQEAAKLFLLLLESKFGKLSLLLEDKVRSASPEQIEAWTKQIFQAKAPEELLNS</sequence>
<accession>A0A1R4H0G8</accession>
<feature type="domain" description="DUF4351" evidence="2">
    <location>
        <begin position="70"/>
        <end position="125"/>
    </location>
</feature>
<dbReference type="EMBL" id="FUKJ01000034">
    <property type="protein sequence ID" value="SJM89711.1"/>
    <property type="molecule type" value="Genomic_DNA"/>
</dbReference>
<dbReference type="OrthoDB" id="6147274at2"/>
<evidence type="ECO:0000313" key="4">
    <source>
        <dbReference type="Proteomes" id="UP000195442"/>
    </source>
</evidence>
<dbReference type="Pfam" id="PF14261">
    <property type="entry name" value="DUF4351"/>
    <property type="match status" value="1"/>
</dbReference>
<evidence type="ECO:0000256" key="1">
    <source>
        <dbReference type="SAM" id="MobiDB-lite"/>
    </source>
</evidence>
<keyword evidence="4" id="KW-1185">Reference proteome</keyword>
<protein>
    <submittedName>
        <fullName evidence="3">Transposase</fullName>
    </submittedName>
</protein>
<reference evidence="4" key="1">
    <citation type="submission" date="2017-02" db="EMBL/GenBank/DDBJ databases">
        <authorList>
            <person name="Daims H."/>
        </authorList>
    </citation>
    <scope>NUCLEOTIDE SEQUENCE [LARGE SCALE GENOMIC DNA]</scope>
</reference>
<gene>
    <name evidence="3" type="ORF">CRENPOLYSF2_1290001</name>
</gene>
<dbReference type="AlphaFoldDB" id="A0A1R4H0G8"/>
<dbReference type="PANTHER" id="PTHR35586:SF1">
    <property type="entry name" value="SLL1691 PROTEIN"/>
    <property type="match status" value="1"/>
</dbReference>
<dbReference type="PANTHER" id="PTHR35586">
    <property type="entry name" value="SLL1691 PROTEIN"/>
    <property type="match status" value="1"/>
</dbReference>
<evidence type="ECO:0000259" key="2">
    <source>
        <dbReference type="Pfam" id="PF14261"/>
    </source>
</evidence>
<name>A0A1R4H0G8_9GAMM</name>
<organism evidence="3 4">
    <name type="scientific">Crenothrix polyspora</name>
    <dbReference type="NCBI Taxonomy" id="360316"/>
    <lineage>
        <taxon>Bacteria</taxon>
        <taxon>Pseudomonadati</taxon>
        <taxon>Pseudomonadota</taxon>
        <taxon>Gammaproteobacteria</taxon>
        <taxon>Methylococcales</taxon>
        <taxon>Crenotrichaceae</taxon>
        <taxon>Crenothrix</taxon>
    </lineage>
</organism>
<dbReference type="Proteomes" id="UP000195442">
    <property type="component" value="Unassembled WGS sequence"/>
</dbReference>